<protein>
    <submittedName>
        <fullName evidence="3">Membrane protein YqaA, SNARE-associated domain</fullName>
    </submittedName>
</protein>
<evidence type="ECO:0000313" key="4">
    <source>
        <dbReference type="Proteomes" id="UP000184171"/>
    </source>
</evidence>
<keyword evidence="1" id="KW-1133">Transmembrane helix</keyword>
<feature type="transmembrane region" description="Helical" evidence="1">
    <location>
        <begin position="43"/>
        <end position="63"/>
    </location>
</feature>
<dbReference type="PANTHER" id="PTHR42709">
    <property type="entry name" value="ALKALINE PHOSPHATASE LIKE PROTEIN"/>
    <property type="match status" value="1"/>
</dbReference>
<keyword evidence="1" id="KW-0472">Membrane</keyword>
<feature type="domain" description="VTT" evidence="2">
    <location>
        <begin position="40"/>
        <end position="142"/>
    </location>
</feature>
<evidence type="ECO:0000313" key="3">
    <source>
        <dbReference type="EMBL" id="SHJ22588.1"/>
    </source>
</evidence>
<dbReference type="AlphaFoldDB" id="A0A1M6HK90"/>
<dbReference type="RefSeq" id="WP_072908143.1">
    <property type="nucleotide sequence ID" value="NZ_FQZT01000005.1"/>
</dbReference>
<feature type="transmembrane region" description="Helical" evidence="1">
    <location>
        <begin position="12"/>
        <end position="36"/>
    </location>
</feature>
<dbReference type="PANTHER" id="PTHR42709:SF4">
    <property type="entry name" value="INNER MEMBRANE PROTEIN YQAA"/>
    <property type="match status" value="1"/>
</dbReference>
<dbReference type="InterPro" id="IPR032816">
    <property type="entry name" value="VTT_dom"/>
</dbReference>
<sequence>MPELLTEYGLLSLFLLSFCAATLLPLGSEWFLVVLLLEGVSPLSTVAVATLGNSLGAATNYLIGRWGGDWLLSRLLRIDTKQQQRAEIWFNRYGSWALLLAWLPIVGDPLCVVSGSLKTPLLRFALLVTIGKGARYTSLAFLTLQGISSLS</sequence>
<gene>
    <name evidence="3" type="ORF">SAMN02745165_01865</name>
</gene>
<keyword evidence="1" id="KW-0812">Transmembrane</keyword>
<evidence type="ECO:0000259" key="2">
    <source>
        <dbReference type="Pfam" id="PF09335"/>
    </source>
</evidence>
<proteinExistence type="predicted"/>
<feature type="transmembrane region" description="Helical" evidence="1">
    <location>
        <begin position="93"/>
        <end position="113"/>
    </location>
</feature>
<dbReference type="STRING" id="1122189.SAMN02745165_01865"/>
<dbReference type="Pfam" id="PF09335">
    <property type="entry name" value="VTT_dom"/>
    <property type="match status" value="1"/>
</dbReference>
<dbReference type="Proteomes" id="UP000184171">
    <property type="component" value="Unassembled WGS sequence"/>
</dbReference>
<organism evidence="3 4">
    <name type="scientific">Malonomonas rubra DSM 5091</name>
    <dbReference type="NCBI Taxonomy" id="1122189"/>
    <lineage>
        <taxon>Bacteria</taxon>
        <taxon>Pseudomonadati</taxon>
        <taxon>Thermodesulfobacteriota</taxon>
        <taxon>Desulfuromonadia</taxon>
        <taxon>Desulfuromonadales</taxon>
        <taxon>Geopsychrobacteraceae</taxon>
        <taxon>Malonomonas</taxon>
    </lineage>
</organism>
<dbReference type="OrthoDB" id="5419086at2"/>
<reference evidence="3 4" key="1">
    <citation type="submission" date="2016-11" db="EMBL/GenBank/DDBJ databases">
        <authorList>
            <person name="Jaros S."/>
            <person name="Januszkiewicz K."/>
            <person name="Wedrychowicz H."/>
        </authorList>
    </citation>
    <scope>NUCLEOTIDE SEQUENCE [LARGE SCALE GENOMIC DNA]</scope>
    <source>
        <strain evidence="3 4">DSM 5091</strain>
    </source>
</reference>
<dbReference type="InterPro" id="IPR051311">
    <property type="entry name" value="DedA_domain"/>
</dbReference>
<evidence type="ECO:0000256" key="1">
    <source>
        <dbReference type="SAM" id="Phobius"/>
    </source>
</evidence>
<dbReference type="EMBL" id="FQZT01000005">
    <property type="protein sequence ID" value="SHJ22588.1"/>
    <property type="molecule type" value="Genomic_DNA"/>
</dbReference>
<accession>A0A1M6HK90</accession>
<name>A0A1M6HK90_MALRU</name>
<keyword evidence="4" id="KW-1185">Reference proteome</keyword>